<evidence type="ECO:0000256" key="2">
    <source>
        <dbReference type="ARBA" id="ARBA00006434"/>
    </source>
</evidence>
<dbReference type="InterPro" id="IPR038377">
    <property type="entry name" value="Na/Glc_symporter_sf"/>
</dbReference>
<dbReference type="Pfam" id="PF00474">
    <property type="entry name" value="SSF"/>
    <property type="match status" value="1"/>
</dbReference>
<dbReference type="AlphaFoldDB" id="A0A383AS25"/>
<evidence type="ECO:0000256" key="5">
    <source>
        <dbReference type="ARBA" id="ARBA00022989"/>
    </source>
</evidence>
<evidence type="ECO:0000256" key="6">
    <source>
        <dbReference type="ARBA" id="ARBA00023136"/>
    </source>
</evidence>
<protein>
    <recommendedName>
        <fullName evidence="9">Sodium:solute symporter</fullName>
    </recommendedName>
</protein>
<dbReference type="GO" id="GO:0005886">
    <property type="term" value="C:plasma membrane"/>
    <property type="evidence" value="ECO:0007669"/>
    <property type="project" value="TreeGrafter"/>
</dbReference>
<dbReference type="Gene3D" id="1.20.1730.10">
    <property type="entry name" value="Sodium/glucose cotransporter"/>
    <property type="match status" value="1"/>
</dbReference>
<keyword evidence="5 7" id="KW-1133">Transmembrane helix</keyword>
<feature type="transmembrane region" description="Helical" evidence="7">
    <location>
        <begin position="6"/>
        <end position="24"/>
    </location>
</feature>
<dbReference type="PROSITE" id="PS50283">
    <property type="entry name" value="NA_SOLUT_SYMP_3"/>
    <property type="match status" value="1"/>
</dbReference>
<organism evidence="8">
    <name type="scientific">marine metagenome</name>
    <dbReference type="NCBI Taxonomy" id="408172"/>
    <lineage>
        <taxon>unclassified sequences</taxon>
        <taxon>metagenomes</taxon>
        <taxon>ecological metagenomes</taxon>
    </lineage>
</organism>
<evidence type="ECO:0000313" key="8">
    <source>
        <dbReference type="EMBL" id="SVE10542.1"/>
    </source>
</evidence>
<evidence type="ECO:0000256" key="1">
    <source>
        <dbReference type="ARBA" id="ARBA00004141"/>
    </source>
</evidence>
<feature type="non-terminal residue" evidence="8">
    <location>
        <position position="105"/>
    </location>
</feature>
<evidence type="ECO:0000256" key="7">
    <source>
        <dbReference type="SAM" id="Phobius"/>
    </source>
</evidence>
<dbReference type="EMBL" id="UINC01194458">
    <property type="protein sequence ID" value="SVE10542.1"/>
    <property type="molecule type" value="Genomic_DNA"/>
</dbReference>
<accession>A0A383AS25</accession>
<dbReference type="GO" id="GO:0022857">
    <property type="term" value="F:transmembrane transporter activity"/>
    <property type="evidence" value="ECO:0007669"/>
    <property type="project" value="InterPro"/>
</dbReference>
<proteinExistence type="inferred from homology"/>
<dbReference type="InterPro" id="IPR001734">
    <property type="entry name" value="Na/solute_symporter"/>
</dbReference>
<comment type="similarity">
    <text evidence="2">Belongs to the sodium:solute symporter (SSF) (TC 2.A.21) family.</text>
</comment>
<sequence>MDKDMIYGILLFYFVFMIGISVAISKKIKNKTDFFVAGRNLPLWLCTATLTATWFGGGTVLGAAGAAYNRGVIGVIADPLGAALCLLLAGLFYVRTIRKMKILTI</sequence>
<evidence type="ECO:0000256" key="3">
    <source>
        <dbReference type="ARBA" id="ARBA00022448"/>
    </source>
</evidence>
<feature type="transmembrane region" description="Helical" evidence="7">
    <location>
        <begin position="72"/>
        <end position="94"/>
    </location>
</feature>
<name>A0A383AS25_9ZZZZ</name>
<gene>
    <name evidence="8" type="ORF">METZ01_LOCUS463396</name>
</gene>
<dbReference type="InterPro" id="IPR050277">
    <property type="entry name" value="Sodium:Solute_Symporter"/>
</dbReference>
<keyword evidence="4 7" id="KW-0812">Transmembrane</keyword>
<keyword evidence="6 7" id="KW-0472">Membrane</keyword>
<dbReference type="PANTHER" id="PTHR48086">
    <property type="entry name" value="SODIUM/PROLINE SYMPORTER-RELATED"/>
    <property type="match status" value="1"/>
</dbReference>
<feature type="transmembrane region" description="Helical" evidence="7">
    <location>
        <begin position="44"/>
        <end position="66"/>
    </location>
</feature>
<comment type="subcellular location">
    <subcellularLocation>
        <location evidence="1">Membrane</location>
        <topology evidence="1">Multi-pass membrane protein</topology>
    </subcellularLocation>
</comment>
<dbReference type="PANTHER" id="PTHR48086:SF7">
    <property type="entry name" value="SODIUM-SOLUTE SYMPORTER-RELATED"/>
    <property type="match status" value="1"/>
</dbReference>
<evidence type="ECO:0000256" key="4">
    <source>
        <dbReference type="ARBA" id="ARBA00022692"/>
    </source>
</evidence>
<evidence type="ECO:0008006" key="9">
    <source>
        <dbReference type="Google" id="ProtNLM"/>
    </source>
</evidence>
<keyword evidence="3" id="KW-0813">Transport</keyword>
<reference evidence="8" key="1">
    <citation type="submission" date="2018-05" db="EMBL/GenBank/DDBJ databases">
        <authorList>
            <person name="Lanie J.A."/>
            <person name="Ng W.-L."/>
            <person name="Kazmierczak K.M."/>
            <person name="Andrzejewski T.M."/>
            <person name="Davidsen T.M."/>
            <person name="Wayne K.J."/>
            <person name="Tettelin H."/>
            <person name="Glass J.I."/>
            <person name="Rusch D."/>
            <person name="Podicherti R."/>
            <person name="Tsui H.-C.T."/>
            <person name="Winkler M.E."/>
        </authorList>
    </citation>
    <scope>NUCLEOTIDE SEQUENCE</scope>
</reference>